<evidence type="ECO:0000313" key="5">
    <source>
        <dbReference type="Proteomes" id="UP001157160"/>
    </source>
</evidence>
<dbReference type="Pfam" id="PF13561">
    <property type="entry name" value="adh_short_C2"/>
    <property type="match status" value="1"/>
</dbReference>
<dbReference type="RefSeq" id="WP_284233593.1">
    <property type="nucleotide sequence ID" value="NZ_BSUL01000001.1"/>
</dbReference>
<dbReference type="EMBL" id="BSUL01000001">
    <property type="protein sequence ID" value="GMA29461.1"/>
    <property type="molecule type" value="Genomic_DNA"/>
</dbReference>
<dbReference type="InterPro" id="IPR036291">
    <property type="entry name" value="NAD(P)-bd_dom_sf"/>
</dbReference>
<gene>
    <name evidence="4" type="ORF">GCM10025874_27140</name>
</gene>
<protein>
    <submittedName>
        <fullName evidence="4">Dehydrogenase</fullName>
    </submittedName>
</protein>
<dbReference type="AlphaFoldDB" id="A0AA37XC44"/>
<dbReference type="Proteomes" id="UP001157160">
    <property type="component" value="Unassembled WGS sequence"/>
</dbReference>
<feature type="region of interest" description="Disordered" evidence="3">
    <location>
        <begin position="177"/>
        <end position="202"/>
    </location>
</feature>
<dbReference type="GO" id="GO:0016616">
    <property type="term" value="F:oxidoreductase activity, acting on the CH-OH group of donors, NAD or NADP as acceptor"/>
    <property type="evidence" value="ECO:0007669"/>
    <property type="project" value="TreeGrafter"/>
</dbReference>
<dbReference type="PRINTS" id="PR00081">
    <property type="entry name" value="GDHRDH"/>
</dbReference>
<keyword evidence="2" id="KW-0560">Oxidoreductase</keyword>
<proteinExistence type="inferred from homology"/>
<name>A0AA37XC44_9MICO</name>
<reference evidence="4 5" key="1">
    <citation type="journal article" date="2014" name="Int. J. Syst. Evol. Microbiol.">
        <title>Complete genome sequence of Corynebacterium casei LMG S-19264T (=DSM 44701T), isolated from a smear-ripened cheese.</title>
        <authorList>
            <consortium name="US DOE Joint Genome Institute (JGI-PGF)"/>
            <person name="Walter F."/>
            <person name="Albersmeier A."/>
            <person name="Kalinowski J."/>
            <person name="Ruckert C."/>
        </authorList>
    </citation>
    <scope>NUCLEOTIDE SEQUENCE [LARGE SCALE GENOMIC DNA]</scope>
    <source>
        <strain evidence="4 5">NBRC 112289</strain>
    </source>
</reference>
<keyword evidence="5" id="KW-1185">Reference proteome</keyword>
<sequence length="237" mass="23462">MDLGLAGKVVLVVGGSGLIGRATARTLIAEAATVVLAARGGDRLERAAAELGTTSVAFDARDADAVAAGVAAVVAQHGRLDAAVVTAAPSASTLDATRDRDPAQILEALDGKALGFLRVAEAVAPHLHAAGAGRIVGVSGQNARLTASVTGAVRNQVLITIAKILADAHAGTGTTVNVVNPGPVREAAAHGRPGTAEPGDSSPEEVAAAIVFLLSRQAAAISGEQIALGHRLRGVQG</sequence>
<organism evidence="4 5">
    <name type="scientific">Arenivirga flava</name>
    <dbReference type="NCBI Taxonomy" id="1930060"/>
    <lineage>
        <taxon>Bacteria</taxon>
        <taxon>Bacillati</taxon>
        <taxon>Actinomycetota</taxon>
        <taxon>Actinomycetes</taxon>
        <taxon>Micrococcales</taxon>
        <taxon>Microbacteriaceae</taxon>
        <taxon>Arenivirga</taxon>
    </lineage>
</organism>
<evidence type="ECO:0000256" key="3">
    <source>
        <dbReference type="SAM" id="MobiDB-lite"/>
    </source>
</evidence>
<comment type="similarity">
    <text evidence="1">Belongs to the short-chain dehydrogenases/reductases (SDR) family.</text>
</comment>
<dbReference type="PANTHER" id="PTHR42760:SF133">
    <property type="entry name" value="3-OXOACYL-[ACYL-CARRIER-PROTEIN] REDUCTASE"/>
    <property type="match status" value="1"/>
</dbReference>
<evidence type="ECO:0000256" key="2">
    <source>
        <dbReference type="ARBA" id="ARBA00023002"/>
    </source>
</evidence>
<comment type="caution">
    <text evidence="4">The sequence shown here is derived from an EMBL/GenBank/DDBJ whole genome shotgun (WGS) entry which is preliminary data.</text>
</comment>
<dbReference type="Gene3D" id="3.40.50.720">
    <property type="entry name" value="NAD(P)-binding Rossmann-like Domain"/>
    <property type="match status" value="1"/>
</dbReference>
<accession>A0AA37XC44</accession>
<dbReference type="InterPro" id="IPR002347">
    <property type="entry name" value="SDR_fam"/>
</dbReference>
<evidence type="ECO:0000256" key="1">
    <source>
        <dbReference type="ARBA" id="ARBA00006484"/>
    </source>
</evidence>
<dbReference type="SUPFAM" id="SSF51735">
    <property type="entry name" value="NAD(P)-binding Rossmann-fold domains"/>
    <property type="match status" value="1"/>
</dbReference>
<dbReference type="PANTHER" id="PTHR42760">
    <property type="entry name" value="SHORT-CHAIN DEHYDROGENASES/REDUCTASES FAMILY MEMBER"/>
    <property type="match status" value="1"/>
</dbReference>
<evidence type="ECO:0000313" key="4">
    <source>
        <dbReference type="EMBL" id="GMA29461.1"/>
    </source>
</evidence>